<feature type="domain" description="DRBM" evidence="9">
    <location>
        <begin position="151"/>
        <end position="218"/>
    </location>
</feature>
<keyword evidence="3 8" id="KW-0507">mRNA processing</keyword>
<evidence type="ECO:0000313" key="11">
    <source>
        <dbReference type="EMBL" id="MBB6052041.1"/>
    </source>
</evidence>
<comment type="subunit">
    <text evidence="8">Homodimer.</text>
</comment>
<gene>
    <name evidence="8" type="primary">rnc</name>
    <name evidence="11" type="ORF">HNQ39_003851</name>
</gene>
<dbReference type="InterPro" id="IPR036389">
    <property type="entry name" value="RNase_III_sf"/>
</dbReference>
<evidence type="ECO:0000256" key="7">
    <source>
        <dbReference type="ARBA" id="ARBA00022884"/>
    </source>
</evidence>
<evidence type="ECO:0000256" key="1">
    <source>
        <dbReference type="ARBA" id="ARBA00000109"/>
    </source>
</evidence>
<comment type="caution">
    <text evidence="11">The sequence shown here is derived from an EMBL/GenBank/DDBJ whole genome shotgun (WGS) entry which is preliminary data.</text>
</comment>
<protein>
    <recommendedName>
        <fullName evidence="8">Ribonuclease 3</fullName>
        <ecNumber evidence="8">3.1.26.3</ecNumber>
    </recommendedName>
    <alternativeName>
        <fullName evidence="8">Ribonuclease III</fullName>
        <shortName evidence="8">RNase III</shortName>
    </alternativeName>
</protein>
<keyword evidence="5 8" id="KW-0255">Endonuclease</keyword>
<feature type="active site" evidence="8">
    <location>
        <position position="113"/>
    </location>
</feature>
<sequence length="225" mass="23851">MPAFAKRWGFAPGSALLEQALTHRSAAPHPHSNERLEFLGDALLNVYVARLLMDALPDAAEGTLTLARASVVDRETQADAAQVLGVPELLRLDPGGQKMGLAQQTRLLSGAYEALVGALYQEAGEAVALAFVEATLAEPLQAVIQNPATKHPKSRLQEALQAQGRKKPEYRALDSGPQQEPVTVEVLCEGTLLGTGTGRALRAAERAAALDALAHLTDTPPGRML</sequence>
<dbReference type="Proteomes" id="UP000520814">
    <property type="component" value="Unassembled WGS sequence"/>
</dbReference>
<dbReference type="GO" id="GO:0005737">
    <property type="term" value="C:cytoplasm"/>
    <property type="evidence" value="ECO:0007669"/>
    <property type="project" value="UniProtKB-SubCell"/>
</dbReference>
<dbReference type="GO" id="GO:0003725">
    <property type="term" value="F:double-stranded RNA binding"/>
    <property type="evidence" value="ECO:0007669"/>
    <property type="project" value="TreeGrafter"/>
</dbReference>
<dbReference type="Pfam" id="PF14622">
    <property type="entry name" value="Ribonucleas_3_3"/>
    <property type="match status" value="1"/>
</dbReference>
<dbReference type="SMART" id="SM00535">
    <property type="entry name" value="RIBOc"/>
    <property type="match status" value="1"/>
</dbReference>
<dbReference type="PROSITE" id="PS00517">
    <property type="entry name" value="RNASE_3_1"/>
    <property type="match status" value="1"/>
</dbReference>
<accession>A0A7W9SSS0</accession>
<dbReference type="GO" id="GO:0006364">
    <property type="term" value="P:rRNA processing"/>
    <property type="evidence" value="ECO:0007669"/>
    <property type="project" value="UniProtKB-UniRule"/>
</dbReference>
<evidence type="ECO:0000256" key="6">
    <source>
        <dbReference type="ARBA" id="ARBA00022801"/>
    </source>
</evidence>
<dbReference type="GO" id="GO:0046872">
    <property type="term" value="F:metal ion binding"/>
    <property type="evidence" value="ECO:0007669"/>
    <property type="project" value="UniProtKB-KW"/>
</dbReference>
<keyword evidence="6 8" id="KW-0378">Hydrolase</keyword>
<evidence type="ECO:0000256" key="3">
    <source>
        <dbReference type="ARBA" id="ARBA00022664"/>
    </source>
</evidence>
<keyword evidence="8" id="KW-0819">tRNA processing</keyword>
<dbReference type="EC" id="3.1.26.3" evidence="8"/>
<comment type="function">
    <text evidence="8">Digests double-stranded RNA. Involved in the processing of primary rRNA transcript to yield the immediate precursors to the large and small rRNAs (23S and 16S). Processes some mRNAs, and tRNAs when they are encoded in the rRNA operon. Processes pre-crRNA and tracrRNA of type II CRISPR loci if present in the organism.</text>
</comment>
<dbReference type="RefSeq" id="WP_184200224.1">
    <property type="nucleotide sequence ID" value="NZ_JACHGW010000003.1"/>
</dbReference>
<evidence type="ECO:0000313" key="12">
    <source>
        <dbReference type="Proteomes" id="UP000520814"/>
    </source>
</evidence>
<comment type="cofactor">
    <cofactor evidence="8">
        <name>Mg(2+)</name>
        <dbReference type="ChEBI" id="CHEBI:18420"/>
    </cofactor>
</comment>
<dbReference type="GO" id="GO:0019843">
    <property type="term" value="F:rRNA binding"/>
    <property type="evidence" value="ECO:0007669"/>
    <property type="project" value="UniProtKB-KW"/>
</dbReference>
<keyword evidence="8" id="KW-0479">Metal-binding</keyword>
<evidence type="ECO:0000259" key="9">
    <source>
        <dbReference type="PROSITE" id="PS50137"/>
    </source>
</evidence>
<dbReference type="PANTHER" id="PTHR11207:SF0">
    <property type="entry name" value="RIBONUCLEASE 3"/>
    <property type="match status" value="1"/>
</dbReference>
<feature type="active site" evidence="8">
    <location>
        <position position="41"/>
    </location>
</feature>
<dbReference type="InterPro" id="IPR011907">
    <property type="entry name" value="RNase_III"/>
</dbReference>
<dbReference type="GO" id="GO:0008033">
    <property type="term" value="P:tRNA processing"/>
    <property type="evidence" value="ECO:0007669"/>
    <property type="project" value="UniProtKB-KW"/>
</dbReference>
<dbReference type="GO" id="GO:0006397">
    <property type="term" value="P:mRNA processing"/>
    <property type="evidence" value="ECO:0007669"/>
    <property type="project" value="UniProtKB-UniRule"/>
</dbReference>
<dbReference type="EMBL" id="JACHGW010000003">
    <property type="protein sequence ID" value="MBB6052041.1"/>
    <property type="molecule type" value="Genomic_DNA"/>
</dbReference>
<evidence type="ECO:0000259" key="10">
    <source>
        <dbReference type="PROSITE" id="PS50142"/>
    </source>
</evidence>
<keyword evidence="8" id="KW-0963">Cytoplasm</keyword>
<dbReference type="PROSITE" id="PS50142">
    <property type="entry name" value="RNASE_3_2"/>
    <property type="match status" value="1"/>
</dbReference>
<dbReference type="InterPro" id="IPR000999">
    <property type="entry name" value="RNase_III_dom"/>
</dbReference>
<feature type="binding site" evidence="8">
    <location>
        <position position="37"/>
    </location>
    <ligand>
        <name>Mg(2+)</name>
        <dbReference type="ChEBI" id="CHEBI:18420"/>
    </ligand>
</feature>
<comment type="subcellular location">
    <subcellularLocation>
        <location evidence="8">Cytoplasm</location>
    </subcellularLocation>
</comment>
<comment type="similarity">
    <text evidence="2">Belongs to the ribonuclease III family.</text>
</comment>
<dbReference type="Gene3D" id="1.10.1520.10">
    <property type="entry name" value="Ribonuclease III domain"/>
    <property type="match status" value="1"/>
</dbReference>
<dbReference type="AlphaFoldDB" id="A0A7W9SSS0"/>
<name>A0A7W9SSS0_ARMRO</name>
<dbReference type="SUPFAM" id="SSF69065">
    <property type="entry name" value="RNase III domain-like"/>
    <property type="match status" value="1"/>
</dbReference>
<dbReference type="NCBIfam" id="TIGR02191">
    <property type="entry name" value="RNaseIII"/>
    <property type="match status" value="1"/>
</dbReference>
<evidence type="ECO:0000256" key="4">
    <source>
        <dbReference type="ARBA" id="ARBA00022722"/>
    </source>
</evidence>
<proteinExistence type="inferred from homology"/>
<keyword evidence="8" id="KW-0699">rRNA-binding</keyword>
<dbReference type="CDD" id="cd00593">
    <property type="entry name" value="RIBOc"/>
    <property type="match status" value="1"/>
</dbReference>
<dbReference type="PROSITE" id="PS50137">
    <property type="entry name" value="DS_RBD"/>
    <property type="match status" value="1"/>
</dbReference>
<dbReference type="InterPro" id="IPR014720">
    <property type="entry name" value="dsRBD_dom"/>
</dbReference>
<comment type="catalytic activity">
    <reaction evidence="1 8">
        <text>Endonucleolytic cleavage to 5'-phosphomonoester.</text>
        <dbReference type="EC" id="3.1.26.3"/>
    </reaction>
</comment>
<comment type="caution">
    <text evidence="8">Lacks conserved residue(s) required for the propagation of feature annotation.</text>
</comment>
<dbReference type="Pfam" id="PF00035">
    <property type="entry name" value="dsrm"/>
    <property type="match status" value="1"/>
</dbReference>
<reference evidence="11 12" key="1">
    <citation type="submission" date="2020-08" db="EMBL/GenBank/DDBJ databases">
        <title>Genomic Encyclopedia of Type Strains, Phase IV (KMG-IV): sequencing the most valuable type-strain genomes for metagenomic binning, comparative biology and taxonomic classification.</title>
        <authorList>
            <person name="Goeker M."/>
        </authorList>
    </citation>
    <scope>NUCLEOTIDE SEQUENCE [LARGE SCALE GENOMIC DNA]</scope>
    <source>
        <strain evidence="11 12">DSM 23562</strain>
    </source>
</reference>
<dbReference type="PANTHER" id="PTHR11207">
    <property type="entry name" value="RIBONUCLEASE III"/>
    <property type="match status" value="1"/>
</dbReference>
<dbReference type="SUPFAM" id="SSF54768">
    <property type="entry name" value="dsRNA-binding domain-like"/>
    <property type="match status" value="1"/>
</dbReference>
<evidence type="ECO:0000256" key="8">
    <source>
        <dbReference type="HAMAP-Rule" id="MF_00104"/>
    </source>
</evidence>
<feature type="domain" description="RNase III" evidence="10">
    <location>
        <begin position="16"/>
        <end position="124"/>
    </location>
</feature>
<dbReference type="HAMAP" id="MF_00104">
    <property type="entry name" value="RNase_III"/>
    <property type="match status" value="1"/>
</dbReference>
<keyword evidence="12" id="KW-1185">Reference proteome</keyword>
<keyword evidence="4 8" id="KW-0540">Nuclease</keyword>
<evidence type="ECO:0000256" key="2">
    <source>
        <dbReference type="ARBA" id="ARBA00010183"/>
    </source>
</evidence>
<dbReference type="GO" id="GO:0010468">
    <property type="term" value="P:regulation of gene expression"/>
    <property type="evidence" value="ECO:0007669"/>
    <property type="project" value="TreeGrafter"/>
</dbReference>
<dbReference type="SMART" id="SM00358">
    <property type="entry name" value="DSRM"/>
    <property type="match status" value="1"/>
</dbReference>
<keyword evidence="7 8" id="KW-0694">RNA-binding</keyword>
<feature type="binding site" evidence="8">
    <location>
        <position position="113"/>
    </location>
    <ligand>
        <name>Mg(2+)</name>
        <dbReference type="ChEBI" id="CHEBI:18420"/>
    </ligand>
</feature>
<evidence type="ECO:0000256" key="5">
    <source>
        <dbReference type="ARBA" id="ARBA00022759"/>
    </source>
</evidence>
<dbReference type="GO" id="GO:0004525">
    <property type="term" value="F:ribonuclease III activity"/>
    <property type="evidence" value="ECO:0007669"/>
    <property type="project" value="UniProtKB-UniRule"/>
</dbReference>
<keyword evidence="8" id="KW-0460">Magnesium</keyword>
<organism evidence="11 12">
    <name type="scientific">Armatimonas rosea</name>
    <dbReference type="NCBI Taxonomy" id="685828"/>
    <lineage>
        <taxon>Bacteria</taxon>
        <taxon>Bacillati</taxon>
        <taxon>Armatimonadota</taxon>
        <taxon>Armatimonadia</taxon>
        <taxon>Armatimonadales</taxon>
        <taxon>Armatimonadaceae</taxon>
        <taxon>Armatimonas</taxon>
    </lineage>
</organism>
<dbReference type="Gene3D" id="3.30.160.20">
    <property type="match status" value="1"/>
</dbReference>
<keyword evidence="8" id="KW-0698">rRNA processing</keyword>